<dbReference type="EMBL" id="UZAL01005613">
    <property type="protein sequence ID" value="VDO93734.1"/>
    <property type="molecule type" value="Genomic_DNA"/>
</dbReference>
<dbReference type="Proteomes" id="UP000269396">
    <property type="component" value="Unassembled WGS sequence"/>
</dbReference>
<reference evidence="1 2" key="1">
    <citation type="submission" date="2018-11" db="EMBL/GenBank/DDBJ databases">
        <authorList>
            <consortium name="Pathogen Informatics"/>
        </authorList>
    </citation>
    <scope>NUCLEOTIDE SEQUENCE [LARGE SCALE GENOMIC DNA]</scope>
    <source>
        <strain>Denwood</strain>
        <strain evidence="2">Zambia</strain>
    </source>
</reference>
<accession>A0A183NMD5</accession>
<evidence type="ECO:0000313" key="2">
    <source>
        <dbReference type="Proteomes" id="UP000269396"/>
    </source>
</evidence>
<proteinExistence type="predicted"/>
<name>A0A183NMD5_9TREM</name>
<keyword evidence="2" id="KW-1185">Reference proteome</keyword>
<protein>
    <submittedName>
        <fullName evidence="1">Uncharacterized protein</fullName>
    </submittedName>
</protein>
<evidence type="ECO:0000313" key="1">
    <source>
        <dbReference type="EMBL" id="VDO93734.1"/>
    </source>
</evidence>
<dbReference type="AlphaFoldDB" id="A0A183NMD5"/>
<sequence>MRGPIRAMNAHAREPLRLGGRPLSLAYTPSTPTTSLWISDLPPSLANLTDEELLHTLSQIAPVQEFTTPTHILSRLLFLIRTHQVWCVYEVSFTWFKLLMRLKFDFSDQFCFLFLQIRFLIVCIIHFYIKELLFYSVHRCTLLINILYYV</sequence>
<organism evidence="1 2">
    <name type="scientific">Schistosoma mattheei</name>
    <dbReference type="NCBI Taxonomy" id="31246"/>
    <lineage>
        <taxon>Eukaryota</taxon>
        <taxon>Metazoa</taxon>
        <taxon>Spiralia</taxon>
        <taxon>Lophotrochozoa</taxon>
        <taxon>Platyhelminthes</taxon>
        <taxon>Trematoda</taxon>
        <taxon>Digenea</taxon>
        <taxon>Strigeidida</taxon>
        <taxon>Schistosomatoidea</taxon>
        <taxon>Schistosomatidae</taxon>
        <taxon>Schistosoma</taxon>
    </lineage>
</organism>
<gene>
    <name evidence="1" type="ORF">SMTD_LOCUS3272</name>
</gene>
<dbReference type="STRING" id="31246.A0A183NMD5"/>